<reference evidence="4" key="1">
    <citation type="journal article" date="2012" name="Nat. Genet.">
        <title>Whole-genome sequence of Schistosoma haematobium.</title>
        <authorList>
            <person name="Young N.D."/>
            <person name="Jex A.R."/>
            <person name="Li B."/>
            <person name="Liu S."/>
            <person name="Yang L."/>
            <person name="Xiong Z."/>
            <person name="Li Y."/>
            <person name="Cantacessi C."/>
            <person name="Hall R.S."/>
            <person name="Xu X."/>
            <person name="Chen F."/>
            <person name="Wu X."/>
            <person name="Zerlotini A."/>
            <person name="Oliveira G."/>
            <person name="Hofmann A."/>
            <person name="Zhang G."/>
            <person name="Fang X."/>
            <person name="Kang Y."/>
            <person name="Campbell B.E."/>
            <person name="Loukas A."/>
            <person name="Ranganathan S."/>
            <person name="Rollinson D."/>
            <person name="Rinaldi G."/>
            <person name="Brindley P.J."/>
            <person name="Yang H."/>
            <person name="Wang J."/>
            <person name="Wang J."/>
            <person name="Gasser R.B."/>
        </authorList>
    </citation>
    <scope>NUCLEOTIDE SEQUENCE</scope>
</reference>
<feature type="region of interest" description="Disordered" evidence="2">
    <location>
        <begin position="1910"/>
        <end position="1942"/>
    </location>
</feature>
<evidence type="ECO:0000256" key="3">
    <source>
        <dbReference type="SAM" id="Phobius"/>
    </source>
</evidence>
<dbReference type="GO" id="GO:0007166">
    <property type="term" value="P:cell surface receptor signaling pathway"/>
    <property type="evidence" value="ECO:0007669"/>
    <property type="project" value="InterPro"/>
</dbReference>
<gene>
    <name evidence="4" type="ORF">MS3_00009686</name>
</gene>
<dbReference type="EMBL" id="AMPZ03000008">
    <property type="protein sequence ID" value="KAH9579583.1"/>
    <property type="molecule type" value="Genomic_DNA"/>
</dbReference>
<feature type="region of interest" description="Disordered" evidence="2">
    <location>
        <begin position="1362"/>
        <end position="1382"/>
    </location>
</feature>
<feature type="compositionally biased region" description="Basic and acidic residues" evidence="2">
    <location>
        <begin position="925"/>
        <end position="934"/>
    </location>
</feature>
<dbReference type="Gene3D" id="1.10.2000.10">
    <property type="entry name" value="Frizzled cysteine-rich domain"/>
    <property type="match status" value="1"/>
</dbReference>
<dbReference type="Proteomes" id="UP000471633">
    <property type="component" value="Unassembled WGS sequence"/>
</dbReference>
<protein>
    <submittedName>
        <fullName evidence="4">Uncharacterized protein</fullName>
    </submittedName>
</protein>
<feature type="compositionally biased region" description="Polar residues" evidence="2">
    <location>
        <begin position="1248"/>
        <end position="1264"/>
    </location>
</feature>
<feature type="compositionally biased region" description="Basic and acidic residues" evidence="2">
    <location>
        <begin position="1365"/>
        <end position="1376"/>
    </location>
</feature>
<dbReference type="InterPro" id="IPR000539">
    <property type="entry name" value="Frizzled/Smoothened_7TM"/>
</dbReference>
<feature type="region of interest" description="Disordered" evidence="2">
    <location>
        <begin position="221"/>
        <end position="246"/>
    </location>
</feature>
<feature type="compositionally biased region" description="Basic residues" evidence="2">
    <location>
        <begin position="1917"/>
        <end position="1933"/>
    </location>
</feature>
<feature type="region of interest" description="Disordered" evidence="2">
    <location>
        <begin position="923"/>
        <end position="944"/>
    </location>
</feature>
<feature type="region of interest" description="Disordered" evidence="2">
    <location>
        <begin position="2791"/>
        <end position="2816"/>
    </location>
</feature>
<dbReference type="Gene3D" id="1.20.1070.10">
    <property type="entry name" value="Rhodopsin 7-helix transmembrane proteins"/>
    <property type="match status" value="2"/>
</dbReference>
<evidence type="ECO:0000313" key="4">
    <source>
        <dbReference type="EMBL" id="KAH9579583.1"/>
    </source>
</evidence>
<feature type="region of interest" description="Disordered" evidence="2">
    <location>
        <begin position="1243"/>
        <end position="1264"/>
    </location>
</feature>
<feature type="region of interest" description="Disordered" evidence="2">
    <location>
        <begin position="534"/>
        <end position="566"/>
    </location>
</feature>
<dbReference type="SUPFAM" id="SSF63501">
    <property type="entry name" value="Frizzled cysteine-rich domain"/>
    <property type="match status" value="1"/>
</dbReference>
<keyword evidence="3" id="KW-1133">Transmembrane helix</keyword>
<dbReference type="Pfam" id="PF01534">
    <property type="entry name" value="Frizzled"/>
    <property type="match status" value="2"/>
</dbReference>
<reference evidence="4" key="2">
    <citation type="journal article" date="2019" name="Gigascience">
        <title>High-quality Schistosoma haematobium genome achieved by single-molecule and long-range sequencing.</title>
        <authorList>
            <person name="Stroehlein A.J."/>
            <person name="Korhonen P.K."/>
            <person name="Chong T.M."/>
            <person name="Lim Y.L."/>
            <person name="Chan K.G."/>
            <person name="Webster B."/>
            <person name="Rollinson D."/>
            <person name="Brindley P.J."/>
            <person name="Gasser R.B."/>
            <person name="Young N.D."/>
        </authorList>
    </citation>
    <scope>NUCLEOTIDE SEQUENCE</scope>
</reference>
<name>A0A6A5DAB0_SCHHA</name>
<feature type="region of interest" description="Disordered" evidence="2">
    <location>
        <begin position="2475"/>
        <end position="2501"/>
    </location>
</feature>
<keyword evidence="1" id="KW-0675">Receptor</keyword>
<feature type="compositionally biased region" description="Basic residues" evidence="2">
    <location>
        <begin position="1747"/>
        <end position="1765"/>
    </location>
</feature>
<feature type="region of interest" description="Disordered" evidence="2">
    <location>
        <begin position="1747"/>
        <end position="1773"/>
    </location>
</feature>
<feature type="transmembrane region" description="Helical" evidence="3">
    <location>
        <begin position="998"/>
        <end position="1016"/>
    </location>
</feature>
<evidence type="ECO:0000256" key="1">
    <source>
        <dbReference type="ARBA" id="ARBA00023170"/>
    </source>
</evidence>
<dbReference type="SMART" id="SM01330">
    <property type="entry name" value="Frizzled"/>
    <property type="match status" value="1"/>
</dbReference>
<sequence length="2900" mass="325665">MGPNRSGGISSSRLQVQFAVFGILPCVISSEALNGLLSSGPSKDNSEKCTLATSHCVPIALHLNRTCLGNHLPYKLTAPIPLGEDVTFYSLEFWTALQSIPTCWDKLQFFLCSVYVPECVVIQTSKFINVDSTYSSFTIGNNQSDLNNHSINVTNSQEFFNKNMSVDSFPSSSTNSHRIVLPEAEMCEAVHKACPLLFSIIHSMNDNNSNNVKKKFTKINNTGTGHSISNNGSSGRGIDDDTSSSKQHNHLYPKFLDCSLYTPGCRQNKLTARLFQSNGGGCQSPLVTTSLRRNWIPGIERCSFPCRRPHFDSDHYKLARWITGCAALFCLCTNVFTLFTIRLQLTERMEITLQLSIYVHRLIDSLHLPTFSTNRKSHLIYNGKSSKSSATTLATSLTGTKTTTTTTASNETVYNPSWRLLHTSLFYIHLFLIFGCFGWLLPLLPTIGEYVACREDGSLRVGEPQISSGKSFLCIIDFILLYFSSMVAAIWSNIFDYALLYQMKKINYNLTNQLSHQQFPPKHHHRYHHYQYKNKLHRQQSQHRNHRRRQRHHHHEQQQQQPSQQYHNDVEMKHFQSYITKFSENLSKKYNKSSYRSMPKRISDEPLSEITNSVNLTNEKSSEFELVNEEHFVPNNDTTTTTATDTTNKNTLDLNIDNNKNNSTTTNVYNEAIIESLNVPISKDCTSNINMIKKECKLSCSFSSSSSSSASSSASPSSLTSSSSSLLLLSSQNVDNVEKMDDRAQLSNNNNNNNTYTDNSFTTGKLHNSMHKFRKHKIKGLHSRDYYFGDNYHKLHSSPSSHNHSLVCLESIPQHSPGIDSICLNPYHNYHDRRHHPHQHHLHHHCRTDSHNYYQQYKFGSFTGIPLNSLVDLLSSDCIDSCFHSSSCFPISKPLISQILWIQLFTSDKYLFIHNIDTIGTVDDDTTKHGHHDEEDGNDDAAGHDDKIDGHFLNTKTTANTTTTTTCSHMRSLMLNQGVIISSPINNQSINTQPQTTCLHFLALAIPLVFTLIILTAAEIDGNPLSGICSVGLINIWARVGLLLIPFTLCLIIKFYYFIQLMHQFMKLRHKFLLSSFHVDHEIAQRLVRYCLFYGIFLMFLLSLWLFSICIHTYVYLNEPVWLESQRRLFLCRIRYRLLGLDELASMNVCVNTAFSYETVDTSPSSILSSSAATVAAFTPSLNIHSNHISSTFPTKNHISIDDSFMLNNMADLQSSSTQSISDLLMMKSSDLQIHHQQQQILKQQRQTGTSIQQNNDETASSSSLTATRMSTYLPIDDDEMISIQKPSVGPLLLHLIVYFAINLLYNSMCLLDPSVKRTWWYLLKRVMFWLQRKKRNYFHHQQQQHPRNRHRYQHRHYHSPYSHDYSDNDNDRDIVHNNSNNENENNLGILNDNDDFIKSYLNHLIIGFSWWDPGFFIIPTPILSNNDLWRKSGVFYLHEKYSKKLQDFELVKRKSNRFTDHDNNYSTTNTNTTTMISSSMLNCTDNNDGNHHHRHKLVNKINHTTDHDIVDFNADNNDNNNNILEQLDHVVSPLESLLLLLQSNTSNPQHLSNLLSKLLLLSVNNNNSNGLLEQSVLNQQRNSQLSSTSSSSPPSSIHDNNNNNNNNNNLETLLLFVSRQLYQLSSTTGLTGISNDNGPVKHQDNVITTSSTTNTTITTNNSSIGLSQNTNHNLTGNTMINQTTELIPTTLIRNSSNVNLTGSNHHHSNHSLSHQSDLTATLTAAAAYEQYQKQLSDLTASITQRRSRHKRLLSGRSSIRRRSQSHSLPTNGLFLPSLTTSMNVTNNRINSSLYSTESKSIEQPFTSIRTGTITTTTASASCLPLGRRGSFNVLQAAASMFAAAAVASTKMSNNVKSNTSNNSFNNRRRLSQSGLSGIDTFSTHFLDSSSGTASAFGGSQISSTSIRSALTSVGLSHRHHRHHHHRRRRQNNHTRPSSTSEARLINSINNYNNSTLNNIQSNTIGLSTTTKYNNSNNNNVHSMGSRMSSLRSISCASSSGAESYNSYRLLINQAGASWRELWRTRMLLMHVLRWAENVTSFMQPNTNTTTTSNNNSSNNINSSVLNNEFSKSQISLSNHFDAPINNNIDCVKTPTTCITTTMMTVTTTTSAIVTTCSCDDFSDRSRSSPCNINQQMPVFTSKPTDGINDFNGQLTQLIMSLIEQQNQNQFVNPGIGSQSKLDIDTQLSTNPLNNLHIESPLQTVITTMTTTTTTTISSISHFVEQTHQLTTMDPMMAAAFAAATAAATVALQQQQALRQSSPSNSTSSPAAIGAVTFGTPTSTIHNYNNDIKMSHQNVNTSNANINSQFCHNVNHPVMTHWTTGSCSLGPMPQDIYHSSSGQHLTSPAYSPSKNNDNNIPHITPIKNISPYSQTTNNWFPEIPSTSNRHHRSSCDPNTLRTVHMLNNNKFDNQQMNINNNNVNYDMNTIGPYHNYFMQPNSTYTTNVSSDENHHFYQCTTAPDLLLDHEQLTTTERSRNISNPSPSCSSSQLLSRHQQYHHHHQQQLPVNCLIDNCNHSVIRLTNSFHSPANNTVSNVSQIPMLPFSSTLSSVPNSQQSNYTLCPNTCTNPYIVTESPLVINEQNPKQSLITSQNYILDCESNVKLLRNPSENAILTSRNNNDSDAFDSEDEIVSVNEDDGEFLEVDSDDINNNNPEHNDQHQSQQHTNLLFTHIPYIVTNQSYANNYEPMIELNANSREYFIPGFVSSTYHHHHHHHHHLTTIEPVKVTTTITTAINTRTTTHCLPSHPLSVYSNILMQTKCSTYISPDDGEISSVSQSASQVVPCASSPSSSSSSCTDPSSSSSSSSSSSFSKSKLLPKLNSYNDQLTPNPIVVTCAQLDHIVTDPSPLSSSYSVTLSQHIDQHNDSIINVHHIKLLPLDKQSNLNDTKMIDETTTM</sequence>
<dbReference type="KEGG" id="shx:MS3_00009686"/>
<evidence type="ECO:0000313" key="5">
    <source>
        <dbReference type="Proteomes" id="UP000471633"/>
    </source>
</evidence>
<feature type="compositionally biased region" description="Low complexity" evidence="2">
    <location>
        <begin position="2484"/>
        <end position="2497"/>
    </location>
</feature>
<dbReference type="RefSeq" id="XP_035588107.1">
    <property type="nucleotide sequence ID" value="XM_035731251.2"/>
</dbReference>
<feature type="region of interest" description="Disordered" evidence="2">
    <location>
        <begin position="1579"/>
        <end position="1609"/>
    </location>
</feature>
<keyword evidence="3" id="KW-0472">Membrane</keyword>
<feature type="compositionally biased region" description="Basic residues" evidence="2">
    <location>
        <begin position="534"/>
        <end position="555"/>
    </location>
</feature>
<keyword evidence="3" id="KW-0812">Transmembrane</keyword>
<feature type="transmembrane region" description="Helical" evidence="3">
    <location>
        <begin position="318"/>
        <end position="341"/>
    </location>
</feature>
<reference evidence="4" key="3">
    <citation type="submission" date="2021-06" db="EMBL/GenBank/DDBJ databases">
        <title>Chromosome-level genome assembly for S. haematobium.</title>
        <authorList>
            <person name="Stroehlein A.J."/>
        </authorList>
    </citation>
    <scope>NUCLEOTIDE SEQUENCE</scope>
</reference>
<feature type="compositionally biased region" description="Low complexity" evidence="2">
    <location>
        <begin position="221"/>
        <end position="233"/>
    </location>
</feature>
<dbReference type="GeneID" id="24592177"/>
<dbReference type="PANTHER" id="PTHR42264:SF3">
    <property type="entry name" value="F-BOX DOMAIN-CONTAINING PROTEIN-RELATED"/>
    <property type="match status" value="1"/>
</dbReference>
<comment type="caution">
    <text evidence="4">The sequence shown here is derived from an EMBL/GenBank/DDBJ whole genome shotgun (WGS) entry which is preliminary data.</text>
</comment>
<feature type="transmembrane region" description="Helical" evidence="3">
    <location>
        <begin position="1091"/>
        <end position="1117"/>
    </location>
</feature>
<dbReference type="CTD" id="24592177"/>
<proteinExistence type="predicted"/>
<reference evidence="4" key="4">
    <citation type="journal article" date="2022" name="PLoS Pathog.">
        <title>Chromosome-level genome of Schistosoma haematobium underpins genome-wide explorations of molecular variation.</title>
        <authorList>
            <person name="Stroehlein A.J."/>
            <person name="Korhonen P.K."/>
            <person name="Lee V.V."/>
            <person name="Ralph S.A."/>
            <person name="Mentink-Kane M."/>
            <person name="You H."/>
            <person name="McManus D.P."/>
            <person name="Tchuente L.T."/>
            <person name="Stothard J.R."/>
            <person name="Kaur P."/>
            <person name="Dudchenko O."/>
            <person name="Aiden E.L."/>
            <person name="Yang B."/>
            <person name="Yang H."/>
            <person name="Emery A.M."/>
            <person name="Webster B.L."/>
            <person name="Brindley P.J."/>
            <person name="Rollinson D."/>
            <person name="Chang B.C.H."/>
            <person name="Gasser R.B."/>
            <person name="Young N.D."/>
        </authorList>
    </citation>
    <scope>NUCLEOTIDE SEQUENCE</scope>
</reference>
<organism evidence="4 5">
    <name type="scientific">Schistosoma haematobium</name>
    <name type="common">Blood fluke</name>
    <dbReference type="NCBI Taxonomy" id="6185"/>
    <lineage>
        <taxon>Eukaryota</taxon>
        <taxon>Metazoa</taxon>
        <taxon>Spiralia</taxon>
        <taxon>Lophotrochozoa</taxon>
        <taxon>Platyhelminthes</taxon>
        <taxon>Trematoda</taxon>
        <taxon>Digenea</taxon>
        <taxon>Strigeidida</taxon>
        <taxon>Schistosomatoidea</taxon>
        <taxon>Schistosomatidae</taxon>
        <taxon>Schistosoma</taxon>
    </lineage>
</organism>
<dbReference type="PANTHER" id="PTHR42264">
    <property type="entry name" value="EPHRIN_REC_LIKE DOMAIN-CONTAINING PROTEIN"/>
    <property type="match status" value="1"/>
</dbReference>
<feature type="transmembrane region" description="Helical" evidence="3">
    <location>
        <begin position="424"/>
        <end position="441"/>
    </location>
</feature>
<feature type="transmembrane region" description="Helical" evidence="3">
    <location>
        <begin position="479"/>
        <end position="500"/>
    </location>
</feature>
<dbReference type="GO" id="GO:0016020">
    <property type="term" value="C:membrane"/>
    <property type="evidence" value="ECO:0007669"/>
    <property type="project" value="InterPro"/>
</dbReference>
<dbReference type="InterPro" id="IPR036790">
    <property type="entry name" value="Frizzled_dom_sf"/>
</dbReference>
<feature type="transmembrane region" description="Helical" evidence="3">
    <location>
        <begin position="1036"/>
        <end position="1059"/>
    </location>
</feature>
<accession>A0A6A5DAB0</accession>
<evidence type="ECO:0000256" key="2">
    <source>
        <dbReference type="SAM" id="MobiDB-lite"/>
    </source>
</evidence>
<keyword evidence="5" id="KW-1185">Reference proteome</keyword>